<dbReference type="AlphaFoldDB" id="A0AAW1H9Z8"/>
<name>A0AAW1H9Z8_SAPOF</name>
<organism evidence="2 3">
    <name type="scientific">Saponaria officinalis</name>
    <name type="common">Common soapwort</name>
    <name type="synonym">Lychnis saponaria</name>
    <dbReference type="NCBI Taxonomy" id="3572"/>
    <lineage>
        <taxon>Eukaryota</taxon>
        <taxon>Viridiplantae</taxon>
        <taxon>Streptophyta</taxon>
        <taxon>Embryophyta</taxon>
        <taxon>Tracheophyta</taxon>
        <taxon>Spermatophyta</taxon>
        <taxon>Magnoliopsida</taxon>
        <taxon>eudicotyledons</taxon>
        <taxon>Gunneridae</taxon>
        <taxon>Pentapetalae</taxon>
        <taxon>Caryophyllales</taxon>
        <taxon>Caryophyllaceae</taxon>
        <taxon>Caryophylleae</taxon>
        <taxon>Saponaria</taxon>
    </lineage>
</organism>
<keyword evidence="1" id="KW-0812">Transmembrane</keyword>
<evidence type="ECO:0000313" key="2">
    <source>
        <dbReference type="EMBL" id="KAK9672895.1"/>
    </source>
</evidence>
<sequence length="118" mass="13524">MCKDSRTVAGAAATEIELARRLKGFSFKEIGFHRIWVFLVIMFQVLTIKVLVRGKLNMNTFKILLSIGPTFVQMKLAVWVFSLCFGAYTTARGMAISRLVIKFFWWCICFVPVANFFV</sequence>
<dbReference type="Proteomes" id="UP001443914">
    <property type="component" value="Unassembled WGS sequence"/>
</dbReference>
<keyword evidence="3" id="KW-1185">Reference proteome</keyword>
<gene>
    <name evidence="2" type="ORF">RND81_12G132900</name>
</gene>
<reference evidence="2" key="1">
    <citation type="submission" date="2024-03" db="EMBL/GenBank/DDBJ databases">
        <title>WGS assembly of Saponaria officinalis var. Norfolk2.</title>
        <authorList>
            <person name="Jenkins J."/>
            <person name="Shu S."/>
            <person name="Grimwood J."/>
            <person name="Barry K."/>
            <person name="Goodstein D."/>
            <person name="Schmutz J."/>
            <person name="Leebens-Mack J."/>
            <person name="Osbourn A."/>
        </authorList>
    </citation>
    <scope>NUCLEOTIDE SEQUENCE [LARGE SCALE GENOMIC DNA]</scope>
    <source>
        <strain evidence="2">JIC</strain>
    </source>
</reference>
<comment type="caution">
    <text evidence="2">The sequence shown here is derived from an EMBL/GenBank/DDBJ whole genome shotgun (WGS) entry which is preliminary data.</text>
</comment>
<accession>A0AAW1H9Z8</accession>
<evidence type="ECO:0000256" key="1">
    <source>
        <dbReference type="SAM" id="Phobius"/>
    </source>
</evidence>
<keyword evidence="1" id="KW-1133">Transmembrane helix</keyword>
<proteinExistence type="predicted"/>
<feature type="transmembrane region" description="Helical" evidence="1">
    <location>
        <begin position="35"/>
        <end position="52"/>
    </location>
</feature>
<keyword evidence="1" id="KW-0472">Membrane</keyword>
<protein>
    <submittedName>
        <fullName evidence="2">Uncharacterized protein</fullName>
    </submittedName>
</protein>
<dbReference type="EMBL" id="JBDFQZ010000012">
    <property type="protein sequence ID" value="KAK9672895.1"/>
    <property type="molecule type" value="Genomic_DNA"/>
</dbReference>
<feature type="transmembrane region" description="Helical" evidence="1">
    <location>
        <begin position="95"/>
        <end position="117"/>
    </location>
</feature>
<evidence type="ECO:0000313" key="3">
    <source>
        <dbReference type="Proteomes" id="UP001443914"/>
    </source>
</evidence>
<feature type="transmembrane region" description="Helical" evidence="1">
    <location>
        <begin position="64"/>
        <end position="89"/>
    </location>
</feature>